<keyword evidence="3" id="KW-1185">Reference proteome</keyword>
<gene>
    <name evidence="2" type="ORF">CPPEL_07780</name>
</gene>
<accession>A0A3G6J0J2</accession>
<feature type="transmembrane region" description="Helical" evidence="1">
    <location>
        <begin position="6"/>
        <end position="23"/>
    </location>
</feature>
<reference evidence="2 3" key="1">
    <citation type="submission" date="2018-11" db="EMBL/GenBank/DDBJ databases">
        <authorList>
            <person name="Kleinhagauer T."/>
            <person name="Glaeser S.P."/>
            <person name="Spergser J."/>
            <person name="Ruckert C."/>
            <person name="Kaempfer P."/>
            <person name="Busse H.-J."/>
        </authorList>
    </citation>
    <scope>NUCLEOTIDE SEQUENCE [LARGE SCALE GENOMIC DNA]</scope>
    <source>
        <strain evidence="2 3">812CH</strain>
    </source>
</reference>
<evidence type="ECO:0000256" key="1">
    <source>
        <dbReference type="SAM" id="Phobius"/>
    </source>
</evidence>
<name>A0A3G6J0J2_9CORY</name>
<dbReference type="NCBIfam" id="NF045516">
    <property type="entry name" value="GlpR"/>
    <property type="match status" value="1"/>
</dbReference>
<dbReference type="Proteomes" id="UP000271426">
    <property type="component" value="Chromosome"/>
</dbReference>
<keyword evidence="1" id="KW-0812">Transmembrane</keyword>
<protein>
    <submittedName>
        <fullName evidence="2">Uncharacterized protein</fullName>
    </submittedName>
</protein>
<evidence type="ECO:0000313" key="2">
    <source>
        <dbReference type="EMBL" id="AZA09664.1"/>
    </source>
</evidence>
<feature type="transmembrane region" description="Helical" evidence="1">
    <location>
        <begin position="234"/>
        <end position="250"/>
    </location>
</feature>
<dbReference type="EMBL" id="CP033898">
    <property type="protein sequence ID" value="AZA09664.1"/>
    <property type="molecule type" value="Genomic_DNA"/>
</dbReference>
<organism evidence="2 3">
    <name type="scientific">Corynebacterium pseudopelargi</name>
    <dbReference type="NCBI Taxonomy" id="2080757"/>
    <lineage>
        <taxon>Bacteria</taxon>
        <taxon>Bacillati</taxon>
        <taxon>Actinomycetota</taxon>
        <taxon>Actinomycetes</taxon>
        <taxon>Mycobacteriales</taxon>
        <taxon>Corynebacteriaceae</taxon>
        <taxon>Corynebacterium</taxon>
    </lineage>
</organism>
<keyword evidence="1" id="KW-1133">Transmembrane helix</keyword>
<feature type="transmembrane region" description="Helical" evidence="1">
    <location>
        <begin position="256"/>
        <end position="278"/>
    </location>
</feature>
<keyword evidence="1" id="KW-0472">Membrane</keyword>
<dbReference type="RefSeq" id="WP_123960560.1">
    <property type="nucleotide sequence ID" value="NZ_CP033898.1"/>
</dbReference>
<sequence length="352" mass="39302">MSGTIAIILIASVWLFVLAPWLLRGHRPISKAGGAFEETRVVHQGGEEDLPQQRRPRVRKEDIHVHDEHDDYEVVLAEDTEDVLEDAPGATLGDLLRDAKDKFKKKRGADEAAEPIPAVVEGEVVHELPAGYQSEEAEQEPEAQPVADEYDFEDEAPEYSYGDAYEGPADWMHPDAEDPEPVAEAERVEDLEDEDAELDQTDLEFAARRIGRGGWDPEAARAYRQQRLRRRQQCVAGFSAAALITFIAAIFAGGWVWALCALAVALLATYLVALRRQVLAEEALRRRRIRQLRRARMGVRNANDGALGVPDRLRHPGAVVLEIDDDSPDFDHLDTVEVETVEVDDLHARRAG</sequence>
<evidence type="ECO:0000313" key="3">
    <source>
        <dbReference type="Proteomes" id="UP000271426"/>
    </source>
</evidence>
<dbReference type="AlphaFoldDB" id="A0A3G6J0J2"/>
<proteinExistence type="predicted"/>
<dbReference type="OrthoDB" id="3696421at2"/>
<dbReference type="KEGG" id="cpso:CPPEL_07780"/>
<dbReference type="InterPro" id="IPR053779">
    <property type="entry name" value="GlpR"/>
</dbReference>